<evidence type="ECO:0000313" key="2">
    <source>
        <dbReference type="Proteomes" id="UP001063698"/>
    </source>
</evidence>
<sequence length="134" mass="14750">MILRILPNTTVTISSIELKKTLYVQTATLTVTATYYGTVKGLSVNYLPSFVGCLDNYPDTLWMIETKTVTEILTLTKVIIGTLRTIWNGIVTTIFGSHGRFVVNDSYAFGSAWSITSNTFNLVNVTITSTIKIG</sequence>
<dbReference type="EMBL" id="CP006868">
    <property type="protein sequence ID" value="UXD22155.1"/>
    <property type="molecule type" value="Genomic_DNA"/>
</dbReference>
<reference evidence="1" key="1">
    <citation type="submission" date="2013-11" db="EMBL/GenBank/DDBJ databases">
        <title>Comparative genomics of Ignicoccus.</title>
        <authorList>
            <person name="Podar M."/>
        </authorList>
    </citation>
    <scope>NUCLEOTIDE SEQUENCE</scope>
    <source>
        <strain evidence="1">DSM 13166</strain>
    </source>
</reference>
<keyword evidence="2" id="KW-1185">Reference proteome</keyword>
<dbReference type="Proteomes" id="UP001063698">
    <property type="component" value="Chromosome"/>
</dbReference>
<proteinExistence type="predicted"/>
<organism evidence="1 2">
    <name type="scientific">Ignicoccus pacificus DSM 13166</name>
    <dbReference type="NCBI Taxonomy" id="940294"/>
    <lineage>
        <taxon>Archaea</taxon>
        <taxon>Thermoproteota</taxon>
        <taxon>Thermoprotei</taxon>
        <taxon>Desulfurococcales</taxon>
        <taxon>Desulfurococcaceae</taxon>
        <taxon>Ignicoccus</taxon>
    </lineage>
</organism>
<dbReference type="KEGG" id="ipc:IPA_02165"/>
<gene>
    <name evidence="1" type="ORF">IPA_02165</name>
</gene>
<accession>A0A977PLB3</accession>
<name>A0A977PLB3_9CREN</name>
<evidence type="ECO:0000313" key="1">
    <source>
        <dbReference type="EMBL" id="UXD22155.1"/>
    </source>
</evidence>
<dbReference type="AlphaFoldDB" id="A0A977PLB3"/>
<protein>
    <submittedName>
        <fullName evidence="1">Uncharacterized protein</fullName>
    </submittedName>
</protein>